<proteinExistence type="predicted"/>
<evidence type="ECO:0000313" key="1">
    <source>
        <dbReference type="EMBL" id="MEO3957482.1"/>
    </source>
</evidence>
<comment type="caution">
    <text evidence="1">The sequence shown here is derived from an EMBL/GenBank/DDBJ whole genome shotgun (WGS) entry which is preliminary data.</text>
</comment>
<accession>A0ABV0HC52</accession>
<evidence type="ECO:0000313" key="2">
    <source>
        <dbReference type="Proteomes" id="UP001438292"/>
    </source>
</evidence>
<gene>
    <name evidence="1" type="ORF">ABH309_23845</name>
</gene>
<dbReference type="Proteomes" id="UP001438292">
    <property type="component" value="Unassembled WGS sequence"/>
</dbReference>
<reference evidence="1 2" key="1">
    <citation type="submission" date="2024-05" db="EMBL/GenBank/DDBJ databases">
        <authorList>
            <person name="De Oliveira J.P."/>
            <person name="Noriler S.A."/>
            <person name="De Oliveira A.G."/>
            <person name="Sipoli D.S."/>
        </authorList>
    </citation>
    <scope>NUCLEOTIDE SEQUENCE [LARGE SCALE GENOMIC DNA]</scope>
    <source>
        <strain evidence="1 2">LABIM186</strain>
    </source>
</reference>
<protein>
    <submittedName>
        <fullName evidence="1">Uncharacterized protein</fullName>
    </submittedName>
</protein>
<organism evidence="1 2">
    <name type="scientific">Chromobacterium piscinae</name>
    <dbReference type="NCBI Taxonomy" id="686831"/>
    <lineage>
        <taxon>Bacteria</taxon>
        <taxon>Pseudomonadati</taxon>
        <taxon>Pseudomonadota</taxon>
        <taxon>Betaproteobacteria</taxon>
        <taxon>Neisseriales</taxon>
        <taxon>Chromobacteriaceae</taxon>
        <taxon>Chromobacterium</taxon>
    </lineage>
</organism>
<dbReference type="RefSeq" id="WP_231178876.1">
    <property type="nucleotide sequence ID" value="NZ_JAJNRU010000016.1"/>
</dbReference>
<sequence length="117" mass="13486">MADIESRTEYGAIKEMVLSAYFDFCRDRGHGYGWSHDRVLGSVEYEFECTFELPVEVLMLKVVELILSGGWHREVESNIRQKIVSIINEHGLEELLEGVSAGEIDEFKHDLEIIRLI</sequence>
<dbReference type="EMBL" id="JBDQQU010000385">
    <property type="protein sequence ID" value="MEO3957482.1"/>
    <property type="molecule type" value="Genomic_DNA"/>
</dbReference>
<keyword evidence="2" id="KW-1185">Reference proteome</keyword>
<name>A0ABV0HC52_9NEIS</name>